<dbReference type="SMART" id="SM00642">
    <property type="entry name" value="Aamy"/>
    <property type="match status" value="1"/>
</dbReference>
<evidence type="ECO:0000256" key="2">
    <source>
        <dbReference type="ARBA" id="ARBA00022723"/>
    </source>
</evidence>
<dbReference type="Pfam" id="PF09985">
    <property type="entry name" value="Glucodextran_C"/>
    <property type="match status" value="1"/>
</dbReference>
<dbReference type="InterPro" id="IPR006047">
    <property type="entry name" value="GH13_cat_dom"/>
</dbReference>
<evidence type="ECO:0000256" key="3">
    <source>
        <dbReference type="ARBA" id="ARBA00022729"/>
    </source>
</evidence>
<evidence type="ECO:0000313" key="8">
    <source>
        <dbReference type="Proteomes" id="UP001597110"/>
    </source>
</evidence>
<comment type="cofactor">
    <cofactor evidence="1">
        <name>Ca(2+)</name>
        <dbReference type="ChEBI" id="CHEBI:29108"/>
    </cofactor>
</comment>
<dbReference type="InterPro" id="IPR019248">
    <property type="entry name" value="Glucodextran_C"/>
</dbReference>
<sequence length="880" mass="96662">MPRFRDACLRARWRSSADRALQHAALAAVLAWAPASLASTADTPDDWRDQVIYFAMIDRFDDGDARNNDQGAGEYDPRDRRRFSGGDLAGLTRRLDYIAGLGATAVWITPPVANQWWNDKAQYGGYHGYWTRDFAQVDAHFGTRASYRAFADALHGRGMRLVQDIVVNHTADYFGYDGAYDAAHPERGFVLRPERDGRSAPGPAPFDRNDARDPAQRADGVYHWTPTIRDFRERWQELDWQLADLDDLNTEHPEVRRALRKAYGDWIRDIGVDAFRVDTAFYVPPDFFDDFLHADDPQAPGVSKVAAGSGIGDFHVFGEGFGVDRPFDNAMARKIDGYMRDAGGRPLLPGMINFPLYGTLGDVFARGHAPDELRHRIEDMMRTHADPWRMPTFVDNHDVDRFLSGGDEAGLKQALLSILTLPGIPTLYYGTEQGFREQRAAMFAGGHGSGGRDHFDTDAPLYRWLQQAIALRRGDRVFSRGTPNVLDANPAAPGAIAWRMGHAGRSALVVLNSASRPQLLDALDTGLPPGTTLQPLFAIEGDAPALQVDRDGRVTLVLPPRAGFVWRAGPVAQPAQAPGDADLRIDADAPARSEGDLPISGHAPGLSQVQLVVDGDLASARTVAVDPDGRWRATLRTDDMLDPAIPHRVVARDPASRRVSAAHRFMVARQWTRVAAVDDPLDDDHGPTGRYTYPDDPGWRGPRPADLRGATLWTSGGALRIELRMRALVADWNPANGFDHVAFTLFLRLPGRKDGATVLPQQSARMPDGDRWQLRLRAHGWSNALFAADDADAQREGRNLGESARIEVDRTAGTVTFTLPARALGHPTSLDGLAVYATTWDYDGGYRALGETAGPHRFGGGAADGPKVMDDLWLVAGAAR</sequence>
<evidence type="ECO:0000313" key="7">
    <source>
        <dbReference type="EMBL" id="MFD0724604.1"/>
    </source>
</evidence>
<dbReference type="InterPro" id="IPR017853">
    <property type="entry name" value="GH"/>
</dbReference>
<feature type="chain" id="PRO_5045497152" evidence="5">
    <location>
        <begin position="39"/>
        <end position="880"/>
    </location>
</feature>
<comment type="caution">
    <text evidence="7">The sequence shown here is derived from an EMBL/GenBank/DDBJ whole genome shotgun (WGS) entry which is preliminary data.</text>
</comment>
<gene>
    <name evidence="7" type="ORF">ACFQ0E_03225</name>
</gene>
<keyword evidence="3 5" id="KW-0732">Signal</keyword>
<feature type="domain" description="Glycosyl hydrolase family 13 catalytic" evidence="6">
    <location>
        <begin position="54"/>
        <end position="472"/>
    </location>
</feature>
<name>A0ABW2Y7S2_9GAMM</name>
<organism evidence="7 8">
    <name type="scientific">Lysobacter brunescens</name>
    <dbReference type="NCBI Taxonomy" id="262323"/>
    <lineage>
        <taxon>Bacteria</taxon>
        <taxon>Pseudomonadati</taxon>
        <taxon>Pseudomonadota</taxon>
        <taxon>Gammaproteobacteria</taxon>
        <taxon>Lysobacterales</taxon>
        <taxon>Lysobacteraceae</taxon>
        <taxon>Lysobacter</taxon>
    </lineage>
</organism>
<accession>A0ABW2Y7S2</accession>
<evidence type="ECO:0000256" key="4">
    <source>
        <dbReference type="SAM" id="MobiDB-lite"/>
    </source>
</evidence>
<proteinExistence type="predicted"/>
<feature type="signal peptide" evidence="5">
    <location>
        <begin position="1"/>
        <end position="38"/>
    </location>
</feature>
<evidence type="ECO:0000259" key="6">
    <source>
        <dbReference type="SMART" id="SM00642"/>
    </source>
</evidence>
<evidence type="ECO:0000256" key="5">
    <source>
        <dbReference type="SAM" id="SignalP"/>
    </source>
</evidence>
<dbReference type="PANTHER" id="PTHR10357:SF215">
    <property type="entry name" value="ALPHA-AMYLASE 1"/>
    <property type="match status" value="1"/>
</dbReference>
<evidence type="ECO:0000256" key="1">
    <source>
        <dbReference type="ARBA" id="ARBA00001913"/>
    </source>
</evidence>
<keyword evidence="8" id="KW-1185">Reference proteome</keyword>
<dbReference type="PANTHER" id="PTHR10357">
    <property type="entry name" value="ALPHA-AMYLASE FAMILY MEMBER"/>
    <property type="match status" value="1"/>
</dbReference>
<dbReference type="Pfam" id="PF00128">
    <property type="entry name" value="Alpha-amylase"/>
    <property type="match status" value="1"/>
</dbReference>
<dbReference type="EMBL" id="JBHTIF010000001">
    <property type="protein sequence ID" value="MFD0724604.1"/>
    <property type="molecule type" value="Genomic_DNA"/>
</dbReference>
<dbReference type="SUPFAM" id="SSF51445">
    <property type="entry name" value="(Trans)glycosidases"/>
    <property type="match status" value="1"/>
</dbReference>
<dbReference type="SUPFAM" id="SSF49344">
    <property type="entry name" value="CBD9-like"/>
    <property type="match status" value="1"/>
</dbReference>
<feature type="region of interest" description="Disordered" evidence="4">
    <location>
        <begin position="678"/>
        <end position="702"/>
    </location>
</feature>
<keyword evidence="7" id="KW-0378">Hydrolase</keyword>
<reference evidence="8" key="1">
    <citation type="journal article" date="2019" name="Int. J. Syst. Evol. Microbiol.">
        <title>The Global Catalogue of Microorganisms (GCM) 10K type strain sequencing project: providing services to taxonomists for standard genome sequencing and annotation.</title>
        <authorList>
            <consortium name="The Broad Institute Genomics Platform"/>
            <consortium name="The Broad Institute Genome Sequencing Center for Infectious Disease"/>
            <person name="Wu L."/>
            <person name="Ma J."/>
        </authorList>
    </citation>
    <scope>NUCLEOTIDE SEQUENCE [LARGE SCALE GENOMIC DNA]</scope>
    <source>
        <strain evidence="8">CCUG 55585</strain>
    </source>
</reference>
<feature type="region of interest" description="Disordered" evidence="4">
    <location>
        <begin position="192"/>
        <end position="215"/>
    </location>
</feature>
<dbReference type="Proteomes" id="UP001597110">
    <property type="component" value="Unassembled WGS sequence"/>
</dbReference>
<dbReference type="GO" id="GO:0016787">
    <property type="term" value="F:hydrolase activity"/>
    <property type="evidence" value="ECO:0007669"/>
    <property type="project" value="UniProtKB-KW"/>
</dbReference>
<dbReference type="Gene3D" id="2.60.40.1190">
    <property type="match status" value="1"/>
</dbReference>
<keyword evidence="2" id="KW-0479">Metal-binding</keyword>
<protein>
    <submittedName>
        <fullName evidence="7">Alpha-amylase family glycosyl hydrolase</fullName>
    </submittedName>
</protein>
<dbReference type="RefSeq" id="WP_386822256.1">
    <property type="nucleotide sequence ID" value="NZ_JBHTIF010000001.1"/>
</dbReference>
<dbReference type="Gene3D" id="3.20.20.80">
    <property type="entry name" value="Glycosidases"/>
    <property type="match status" value="1"/>
</dbReference>